<dbReference type="PANTHER" id="PTHR44943">
    <property type="entry name" value="CELLULOSE SYNTHASE OPERON PROTEIN C"/>
    <property type="match status" value="1"/>
</dbReference>
<dbReference type="SMART" id="SM00028">
    <property type="entry name" value="TPR"/>
    <property type="match status" value="3"/>
</dbReference>
<evidence type="ECO:0000256" key="2">
    <source>
        <dbReference type="ARBA" id="ARBA00022803"/>
    </source>
</evidence>
<dbReference type="EMBL" id="ACJN02000002">
    <property type="protein sequence ID" value="EFI35058.1"/>
    <property type="molecule type" value="Genomic_DNA"/>
</dbReference>
<evidence type="ECO:0000313" key="5">
    <source>
        <dbReference type="EMBL" id="EFI35058.1"/>
    </source>
</evidence>
<dbReference type="AlphaFoldDB" id="D6SQN2"/>
<dbReference type="Pfam" id="PF13424">
    <property type="entry name" value="TPR_12"/>
    <property type="match status" value="1"/>
</dbReference>
<keyword evidence="6" id="KW-1185">Reference proteome</keyword>
<keyword evidence="2 3" id="KW-0802">TPR repeat</keyword>
<dbReference type="InterPro" id="IPR051685">
    <property type="entry name" value="Ycf3/AcsC/BcsC/TPR_MFPF"/>
</dbReference>
<sequence length="193" mass="22283">MSSGLLSSISIRRAVVAFAMLGLAVIFLSSIWYRIDSPSLVEETQTRQADQQMMARIAGLMQEVEQNPENVEAITELAGFFMQNQDWDKALSFWRRALSVDPDNQLALNQAGFTLFQMQRHDEAREKFERLLELNPENHQGHFNLAIIYKYYLDEPEKAREHLEKIIEIDPDHPELLERVRQELETPAPGEGI</sequence>
<evidence type="ECO:0000313" key="6">
    <source>
        <dbReference type="Proteomes" id="UP000005496"/>
    </source>
</evidence>
<organism evidence="5 6">
    <name type="scientific">Desulfonatronospira thiodismutans ASO3-1</name>
    <dbReference type="NCBI Taxonomy" id="555779"/>
    <lineage>
        <taxon>Bacteria</taxon>
        <taxon>Pseudomonadati</taxon>
        <taxon>Thermodesulfobacteriota</taxon>
        <taxon>Desulfovibrionia</taxon>
        <taxon>Desulfovibrionales</taxon>
        <taxon>Desulfonatronovibrionaceae</taxon>
        <taxon>Desulfonatronospira</taxon>
    </lineage>
</organism>
<evidence type="ECO:0000256" key="4">
    <source>
        <dbReference type="SAM" id="Phobius"/>
    </source>
</evidence>
<dbReference type="InterPro" id="IPR011990">
    <property type="entry name" value="TPR-like_helical_dom_sf"/>
</dbReference>
<dbReference type="PANTHER" id="PTHR44943:SF8">
    <property type="entry name" value="TPR REPEAT-CONTAINING PROTEIN MJ0263"/>
    <property type="match status" value="1"/>
</dbReference>
<feature type="repeat" description="TPR" evidence="3">
    <location>
        <begin position="71"/>
        <end position="104"/>
    </location>
</feature>
<dbReference type="Proteomes" id="UP000005496">
    <property type="component" value="Unassembled WGS sequence"/>
</dbReference>
<keyword evidence="4" id="KW-1133">Transmembrane helix</keyword>
<dbReference type="Gene3D" id="1.25.40.10">
    <property type="entry name" value="Tetratricopeptide repeat domain"/>
    <property type="match status" value="1"/>
</dbReference>
<keyword evidence="4" id="KW-0472">Membrane</keyword>
<keyword evidence="1" id="KW-0677">Repeat</keyword>
<dbReference type="RefSeq" id="WP_008870372.1">
    <property type="nucleotide sequence ID" value="NZ_ACJN02000002.1"/>
</dbReference>
<dbReference type="Pfam" id="PF13176">
    <property type="entry name" value="TPR_7"/>
    <property type="match status" value="1"/>
</dbReference>
<dbReference type="PROSITE" id="PS50005">
    <property type="entry name" value="TPR"/>
    <property type="match status" value="2"/>
</dbReference>
<dbReference type="OrthoDB" id="5459082at2"/>
<feature type="repeat" description="TPR" evidence="3">
    <location>
        <begin position="105"/>
        <end position="138"/>
    </location>
</feature>
<protein>
    <submittedName>
        <fullName evidence="5">Tetratricopeptide TPR_2 repeat protein</fullName>
    </submittedName>
</protein>
<dbReference type="SUPFAM" id="SSF48452">
    <property type="entry name" value="TPR-like"/>
    <property type="match status" value="1"/>
</dbReference>
<reference evidence="5" key="1">
    <citation type="submission" date="2010-05" db="EMBL/GenBank/DDBJ databases">
        <title>The draft genome of Desulfonatronospira thiodismutans ASO3-1.</title>
        <authorList>
            <consortium name="US DOE Joint Genome Institute (JGI-PGF)"/>
            <person name="Lucas S."/>
            <person name="Copeland A."/>
            <person name="Lapidus A."/>
            <person name="Cheng J.-F."/>
            <person name="Bruce D."/>
            <person name="Goodwin L."/>
            <person name="Pitluck S."/>
            <person name="Chertkov O."/>
            <person name="Brettin T."/>
            <person name="Detter J.C."/>
            <person name="Han C."/>
            <person name="Land M.L."/>
            <person name="Hauser L."/>
            <person name="Kyrpides N."/>
            <person name="Mikhailova N."/>
            <person name="Muyzer G."/>
            <person name="Woyke T."/>
        </authorList>
    </citation>
    <scope>NUCLEOTIDE SEQUENCE [LARGE SCALE GENOMIC DNA]</scope>
    <source>
        <strain evidence="5">ASO3-1</strain>
    </source>
</reference>
<evidence type="ECO:0000256" key="3">
    <source>
        <dbReference type="PROSITE-ProRule" id="PRU00339"/>
    </source>
</evidence>
<name>D6SQN2_9BACT</name>
<accession>D6SQN2</accession>
<dbReference type="InterPro" id="IPR019734">
    <property type="entry name" value="TPR_rpt"/>
</dbReference>
<gene>
    <name evidence="5" type="ORF">Dthio_PD2452</name>
</gene>
<keyword evidence="4" id="KW-0812">Transmembrane</keyword>
<feature type="transmembrane region" description="Helical" evidence="4">
    <location>
        <begin position="12"/>
        <end position="33"/>
    </location>
</feature>
<comment type="caution">
    <text evidence="5">The sequence shown here is derived from an EMBL/GenBank/DDBJ whole genome shotgun (WGS) entry which is preliminary data.</text>
</comment>
<dbReference type="eggNOG" id="COG0457">
    <property type="taxonomic scope" value="Bacteria"/>
</dbReference>
<evidence type="ECO:0000256" key="1">
    <source>
        <dbReference type="ARBA" id="ARBA00022737"/>
    </source>
</evidence>
<proteinExistence type="predicted"/>